<dbReference type="GO" id="GO:0016853">
    <property type="term" value="F:isomerase activity"/>
    <property type="evidence" value="ECO:0007669"/>
    <property type="project" value="UniProtKB-KW"/>
</dbReference>
<evidence type="ECO:0000256" key="2">
    <source>
        <dbReference type="ARBA" id="ARBA00023235"/>
    </source>
</evidence>
<evidence type="ECO:0000313" key="3">
    <source>
        <dbReference type="EMBL" id="KAH9306549.1"/>
    </source>
</evidence>
<keyword evidence="4" id="KW-1185">Reference proteome</keyword>
<reference evidence="3 4" key="1">
    <citation type="journal article" date="2021" name="Nat. Plants">
        <title>The Taxus genome provides insights into paclitaxel biosynthesis.</title>
        <authorList>
            <person name="Xiong X."/>
            <person name="Gou J."/>
            <person name="Liao Q."/>
            <person name="Li Y."/>
            <person name="Zhou Q."/>
            <person name="Bi G."/>
            <person name="Li C."/>
            <person name="Du R."/>
            <person name="Wang X."/>
            <person name="Sun T."/>
            <person name="Guo L."/>
            <person name="Liang H."/>
            <person name="Lu P."/>
            <person name="Wu Y."/>
            <person name="Zhang Z."/>
            <person name="Ro D.K."/>
            <person name="Shang Y."/>
            <person name="Huang S."/>
            <person name="Yan J."/>
        </authorList>
    </citation>
    <scope>NUCLEOTIDE SEQUENCE [LARGE SCALE GENOMIC DNA]</scope>
    <source>
        <strain evidence="3">Ta-2019</strain>
    </source>
</reference>
<dbReference type="Proteomes" id="UP000824469">
    <property type="component" value="Unassembled WGS sequence"/>
</dbReference>
<organism evidence="3 4">
    <name type="scientific">Taxus chinensis</name>
    <name type="common">Chinese yew</name>
    <name type="synonym">Taxus wallichiana var. chinensis</name>
    <dbReference type="NCBI Taxonomy" id="29808"/>
    <lineage>
        <taxon>Eukaryota</taxon>
        <taxon>Viridiplantae</taxon>
        <taxon>Streptophyta</taxon>
        <taxon>Embryophyta</taxon>
        <taxon>Tracheophyta</taxon>
        <taxon>Spermatophyta</taxon>
        <taxon>Pinopsida</taxon>
        <taxon>Pinidae</taxon>
        <taxon>Conifers II</taxon>
        <taxon>Cupressales</taxon>
        <taxon>Taxaceae</taxon>
        <taxon>Taxus</taxon>
    </lineage>
</organism>
<dbReference type="SUPFAM" id="SSF54506">
    <property type="entry name" value="Diaminopimelate epimerase-like"/>
    <property type="match status" value="1"/>
</dbReference>
<proteinExistence type="inferred from homology"/>
<evidence type="ECO:0000313" key="4">
    <source>
        <dbReference type="Proteomes" id="UP000824469"/>
    </source>
</evidence>
<dbReference type="EMBL" id="JAHRHJ020000008">
    <property type="protein sequence ID" value="KAH9306549.1"/>
    <property type="molecule type" value="Genomic_DNA"/>
</dbReference>
<feature type="non-terminal residue" evidence="3">
    <location>
        <position position="1"/>
    </location>
</feature>
<dbReference type="PANTHER" id="PTHR13774:SF17">
    <property type="entry name" value="PHENAZINE BIOSYNTHESIS-LIKE DOMAIN-CONTAINING PROTEIN"/>
    <property type="match status" value="1"/>
</dbReference>
<dbReference type="InterPro" id="IPR003719">
    <property type="entry name" value="Phenazine_PhzF-like"/>
</dbReference>
<sequence length="75" mass="8605">IDAFTDTPFGGNPAAVCLLVEDKDTEWMHRVAAEFNLSETAFLRRKENTHHDENAVDNDAEEFDLRWFTPEAEAH</sequence>
<comment type="similarity">
    <text evidence="1">Belongs to the PhzF family.</text>
</comment>
<dbReference type="GO" id="GO:0005737">
    <property type="term" value="C:cytoplasm"/>
    <property type="evidence" value="ECO:0007669"/>
    <property type="project" value="TreeGrafter"/>
</dbReference>
<keyword evidence="2" id="KW-0413">Isomerase</keyword>
<protein>
    <recommendedName>
        <fullName evidence="5">PhzF family phenazine biosynthesis protein</fullName>
    </recommendedName>
</protein>
<dbReference type="Gene3D" id="3.10.310.10">
    <property type="entry name" value="Diaminopimelate Epimerase, Chain A, domain 1"/>
    <property type="match status" value="1"/>
</dbReference>
<gene>
    <name evidence="3" type="ORF">KI387_010953</name>
</gene>
<accession>A0AA38FLW9</accession>
<dbReference type="OMA" id="FNFSETC"/>
<dbReference type="AlphaFoldDB" id="A0AA38FLW9"/>
<feature type="non-terminal residue" evidence="3">
    <location>
        <position position="75"/>
    </location>
</feature>
<dbReference type="Pfam" id="PF02567">
    <property type="entry name" value="PhzC-PhzF"/>
    <property type="match status" value="1"/>
</dbReference>
<evidence type="ECO:0000256" key="1">
    <source>
        <dbReference type="ARBA" id="ARBA00008270"/>
    </source>
</evidence>
<name>A0AA38FLW9_TAXCH</name>
<dbReference type="PANTHER" id="PTHR13774">
    <property type="entry name" value="PHENAZINE BIOSYNTHESIS PROTEIN"/>
    <property type="match status" value="1"/>
</dbReference>
<comment type="caution">
    <text evidence="3">The sequence shown here is derived from an EMBL/GenBank/DDBJ whole genome shotgun (WGS) entry which is preliminary data.</text>
</comment>
<evidence type="ECO:0008006" key="5">
    <source>
        <dbReference type="Google" id="ProtNLM"/>
    </source>
</evidence>